<dbReference type="PANTHER" id="PTHR21600">
    <property type="entry name" value="MITOCHONDRIAL RNA PSEUDOURIDINE SYNTHASE"/>
    <property type="match status" value="1"/>
</dbReference>
<dbReference type="InterPro" id="IPR006224">
    <property type="entry name" value="PsdUridine_synth_RluA-like_CS"/>
</dbReference>
<dbReference type="PROSITE" id="PS01129">
    <property type="entry name" value="PSI_RLU"/>
    <property type="match status" value="1"/>
</dbReference>
<dbReference type="InterPro" id="IPR050188">
    <property type="entry name" value="RluA_PseudoU_synthase"/>
</dbReference>
<comment type="function">
    <text evidence="5">Responsible for synthesis of pseudouridine from uracil.</text>
</comment>
<comment type="catalytic activity">
    <reaction evidence="5">
        <text>a uridine in RNA = a pseudouridine in RNA</text>
        <dbReference type="Rhea" id="RHEA:48348"/>
        <dbReference type="Rhea" id="RHEA-COMP:12068"/>
        <dbReference type="Rhea" id="RHEA-COMP:12069"/>
        <dbReference type="ChEBI" id="CHEBI:65314"/>
        <dbReference type="ChEBI" id="CHEBI:65315"/>
    </reaction>
</comment>
<dbReference type="SUPFAM" id="SSF55174">
    <property type="entry name" value="Alpha-L RNA-binding motif"/>
    <property type="match status" value="1"/>
</dbReference>
<dbReference type="CDD" id="cd02869">
    <property type="entry name" value="PseudoU_synth_RluA_like"/>
    <property type="match status" value="1"/>
</dbReference>
<dbReference type="OrthoDB" id="128480at2"/>
<reference evidence="7 8" key="1">
    <citation type="submission" date="2015-10" db="EMBL/GenBank/DDBJ databases">
        <title>Candidatus Desulfofervidus auxilii, a hydrogenotrophic sulfate-reducing bacterium involved in the thermophilic anaerobic oxidation of methane.</title>
        <authorList>
            <person name="Krukenberg V."/>
            <person name="Richter M."/>
            <person name="Wegener G."/>
        </authorList>
    </citation>
    <scope>NUCLEOTIDE SEQUENCE [LARGE SCALE GENOMIC DNA]</scope>
    <source>
        <strain evidence="7 8">HS1</strain>
    </source>
</reference>
<evidence type="ECO:0000256" key="3">
    <source>
        <dbReference type="PIRSR" id="PIRSR606225-1"/>
    </source>
</evidence>
<dbReference type="InterPro" id="IPR006145">
    <property type="entry name" value="PsdUridine_synth_RsuA/RluA"/>
</dbReference>
<organism evidence="7 8">
    <name type="scientific">Desulfofervidus auxilii</name>
    <dbReference type="NCBI Taxonomy" id="1621989"/>
    <lineage>
        <taxon>Bacteria</taxon>
        <taxon>Pseudomonadati</taxon>
        <taxon>Thermodesulfobacteriota</taxon>
        <taxon>Candidatus Desulfofervidia</taxon>
        <taxon>Candidatus Desulfofervidales</taxon>
        <taxon>Candidatus Desulfofervidaceae</taxon>
        <taxon>Candidatus Desulfofervidus</taxon>
    </lineage>
</organism>
<proteinExistence type="inferred from homology"/>
<evidence type="ECO:0000313" key="8">
    <source>
        <dbReference type="Proteomes" id="UP000070560"/>
    </source>
</evidence>
<dbReference type="GO" id="GO:0000455">
    <property type="term" value="P:enzyme-directed rRNA pseudouridine synthesis"/>
    <property type="evidence" value="ECO:0007669"/>
    <property type="project" value="UniProtKB-ARBA"/>
</dbReference>
<gene>
    <name evidence="7" type="ORF">HS1_002134</name>
</gene>
<keyword evidence="8" id="KW-1185">Reference proteome</keyword>
<dbReference type="InterPro" id="IPR036986">
    <property type="entry name" value="S4_RNA-bd_sf"/>
</dbReference>
<dbReference type="Gene3D" id="3.10.290.10">
    <property type="entry name" value="RNA-binding S4 domain"/>
    <property type="match status" value="1"/>
</dbReference>
<dbReference type="Proteomes" id="UP000070560">
    <property type="component" value="Chromosome"/>
</dbReference>
<comment type="similarity">
    <text evidence="1 5">Belongs to the pseudouridine synthase RluA family.</text>
</comment>
<dbReference type="CDD" id="cd00165">
    <property type="entry name" value="S4"/>
    <property type="match status" value="1"/>
</dbReference>
<dbReference type="InterPro" id="IPR002942">
    <property type="entry name" value="S4_RNA-bd"/>
</dbReference>
<dbReference type="Pfam" id="PF01479">
    <property type="entry name" value="S4"/>
    <property type="match status" value="1"/>
</dbReference>
<dbReference type="AlphaFoldDB" id="A0A7U4TIZ3"/>
<accession>A0A7U4TIZ3</accession>
<dbReference type="InterPro" id="IPR020103">
    <property type="entry name" value="PsdUridine_synth_cat_dom_sf"/>
</dbReference>
<evidence type="ECO:0000313" key="7">
    <source>
        <dbReference type="EMBL" id="AMM41920.1"/>
    </source>
</evidence>
<keyword evidence="4" id="KW-0694">RNA-binding</keyword>
<feature type="active site" evidence="3">
    <location>
        <position position="136"/>
    </location>
</feature>
<dbReference type="SUPFAM" id="SSF55120">
    <property type="entry name" value="Pseudouridine synthase"/>
    <property type="match status" value="1"/>
</dbReference>
<dbReference type="SMART" id="SM00363">
    <property type="entry name" value="S4"/>
    <property type="match status" value="1"/>
</dbReference>
<dbReference type="EC" id="5.4.99.-" evidence="5"/>
<dbReference type="Pfam" id="PF00849">
    <property type="entry name" value="PseudoU_synth_2"/>
    <property type="match status" value="1"/>
</dbReference>
<feature type="domain" description="RNA-binding S4" evidence="6">
    <location>
        <begin position="13"/>
        <end position="77"/>
    </location>
</feature>
<dbReference type="Gene3D" id="3.30.2350.10">
    <property type="entry name" value="Pseudouridine synthase"/>
    <property type="match status" value="1"/>
</dbReference>
<protein>
    <recommendedName>
        <fullName evidence="5">Pseudouridine synthase</fullName>
        <ecNumber evidence="5">5.4.99.-</ecNumber>
    </recommendedName>
</protein>
<dbReference type="KEGG" id="daw:HS1_002134"/>
<dbReference type="EMBL" id="CP013015">
    <property type="protein sequence ID" value="AMM41920.1"/>
    <property type="molecule type" value="Genomic_DNA"/>
</dbReference>
<evidence type="ECO:0000256" key="1">
    <source>
        <dbReference type="ARBA" id="ARBA00010876"/>
    </source>
</evidence>
<sequence>MKRFFCSSNHVGKRLDIFLTELTGLTRSQIKKAIDQGRVEVNDKIVTKANYKLKGKERVVFSPLPPVELDITPEPIPLDIIYEDEDLVVLNKPPGLVVHPAPGHLKGTLVHALLYHCNHLSGIGGVKRPGIVHRLDKDTSGLMLVAKNDVAHQELSQQFKERIIKKQYLALVFEIPKGKTGVIDFSLGRHPKERKKISIKTKNPRSALTSWQRKETFPHSALLLCEPQTGRTHQIRVHLSSIGHPILGDPIYFRKSKIKQIPLKKVRQIFQQIPRLMLHSWQLQFIHPVTKEDMKFEAPLPADMKEVINSLKQVADA</sequence>
<evidence type="ECO:0000256" key="5">
    <source>
        <dbReference type="RuleBase" id="RU362028"/>
    </source>
</evidence>
<evidence type="ECO:0000259" key="6">
    <source>
        <dbReference type="SMART" id="SM00363"/>
    </source>
</evidence>
<dbReference type="GO" id="GO:0120159">
    <property type="term" value="F:rRNA pseudouridine synthase activity"/>
    <property type="evidence" value="ECO:0007669"/>
    <property type="project" value="UniProtKB-ARBA"/>
</dbReference>
<dbReference type="NCBIfam" id="TIGR00005">
    <property type="entry name" value="rluA_subfam"/>
    <property type="match status" value="1"/>
</dbReference>
<dbReference type="PROSITE" id="PS50889">
    <property type="entry name" value="S4"/>
    <property type="match status" value="1"/>
</dbReference>
<evidence type="ECO:0000256" key="2">
    <source>
        <dbReference type="ARBA" id="ARBA00023235"/>
    </source>
</evidence>
<evidence type="ECO:0000256" key="4">
    <source>
        <dbReference type="PROSITE-ProRule" id="PRU00182"/>
    </source>
</evidence>
<name>A0A7U4TIZ3_DESA2</name>
<dbReference type="InterPro" id="IPR006225">
    <property type="entry name" value="PsdUridine_synth_RluC/D"/>
</dbReference>
<dbReference type="GO" id="GO:0003723">
    <property type="term" value="F:RNA binding"/>
    <property type="evidence" value="ECO:0007669"/>
    <property type="project" value="UniProtKB-KW"/>
</dbReference>
<dbReference type="PANTHER" id="PTHR21600:SF44">
    <property type="entry name" value="RIBOSOMAL LARGE SUBUNIT PSEUDOURIDINE SYNTHASE D"/>
    <property type="match status" value="1"/>
</dbReference>
<keyword evidence="2 5" id="KW-0413">Isomerase</keyword>